<keyword evidence="3" id="KW-1003">Cell membrane</keyword>
<comment type="similarity">
    <text evidence="2">Belongs to the CPA3 antiporters (TC 2.A.63) subunit E family.</text>
</comment>
<proteinExistence type="inferred from homology"/>
<dbReference type="EMBL" id="VRLW01000001">
    <property type="protein sequence ID" value="KAA1262008.1"/>
    <property type="molecule type" value="Genomic_DNA"/>
</dbReference>
<dbReference type="AlphaFoldDB" id="A0A5B1CLP4"/>
<evidence type="ECO:0000256" key="6">
    <source>
        <dbReference type="ARBA" id="ARBA00023136"/>
    </source>
</evidence>
<comment type="caution">
    <text evidence="8">The sequence shown here is derived from an EMBL/GenBank/DDBJ whole genome shotgun (WGS) entry which is preliminary data.</text>
</comment>
<comment type="subcellular location">
    <subcellularLocation>
        <location evidence="1">Cell membrane</location>
        <topology evidence="1">Multi-pass membrane protein</topology>
    </subcellularLocation>
</comment>
<dbReference type="InterPro" id="IPR002758">
    <property type="entry name" value="Cation_antiport_E"/>
</dbReference>
<dbReference type="GO" id="GO:0005886">
    <property type="term" value="C:plasma membrane"/>
    <property type="evidence" value="ECO:0007669"/>
    <property type="project" value="UniProtKB-SubCell"/>
</dbReference>
<evidence type="ECO:0000256" key="1">
    <source>
        <dbReference type="ARBA" id="ARBA00004651"/>
    </source>
</evidence>
<dbReference type="GO" id="GO:0008324">
    <property type="term" value="F:monoatomic cation transmembrane transporter activity"/>
    <property type="evidence" value="ECO:0007669"/>
    <property type="project" value="InterPro"/>
</dbReference>
<keyword evidence="5 7" id="KW-1133">Transmembrane helix</keyword>
<reference evidence="8 9" key="1">
    <citation type="submission" date="2019-08" db="EMBL/GenBank/DDBJ databases">
        <title>Deep-cultivation of Planctomycetes and their phenomic and genomic characterization uncovers novel biology.</title>
        <authorList>
            <person name="Wiegand S."/>
            <person name="Jogler M."/>
            <person name="Boedeker C."/>
            <person name="Pinto D."/>
            <person name="Vollmers J."/>
            <person name="Rivas-Marin E."/>
            <person name="Kohn T."/>
            <person name="Peeters S.H."/>
            <person name="Heuer A."/>
            <person name="Rast P."/>
            <person name="Oberbeckmann S."/>
            <person name="Bunk B."/>
            <person name="Jeske O."/>
            <person name="Meyerdierks A."/>
            <person name="Storesund J.E."/>
            <person name="Kallscheuer N."/>
            <person name="Luecker S."/>
            <person name="Lage O.M."/>
            <person name="Pohl T."/>
            <person name="Merkel B.J."/>
            <person name="Hornburger P."/>
            <person name="Mueller R.-W."/>
            <person name="Bruemmer F."/>
            <person name="Labrenz M."/>
            <person name="Spormann A.M."/>
            <person name="Op Den Camp H."/>
            <person name="Overmann J."/>
            <person name="Amann R."/>
            <person name="Jetten M.S.M."/>
            <person name="Mascher T."/>
            <person name="Medema M.H."/>
            <person name="Devos D.P."/>
            <person name="Kaster A.-K."/>
            <person name="Ovreas L."/>
            <person name="Rohde M."/>
            <person name="Galperin M.Y."/>
            <person name="Jogler C."/>
        </authorList>
    </citation>
    <scope>NUCLEOTIDE SEQUENCE [LARGE SCALE GENOMIC DNA]</scope>
    <source>
        <strain evidence="8 9">LF1</strain>
    </source>
</reference>
<feature type="transmembrane region" description="Helical" evidence="7">
    <location>
        <begin position="53"/>
        <end position="76"/>
    </location>
</feature>
<evidence type="ECO:0000313" key="8">
    <source>
        <dbReference type="EMBL" id="KAA1262008.1"/>
    </source>
</evidence>
<keyword evidence="9" id="KW-1185">Reference proteome</keyword>
<protein>
    <submittedName>
        <fullName evidence="8">Na(+)/H(+) antiporter subunit E</fullName>
    </submittedName>
</protein>
<keyword evidence="4 7" id="KW-0812">Transmembrane</keyword>
<dbReference type="Proteomes" id="UP000322699">
    <property type="component" value="Unassembled WGS sequence"/>
</dbReference>
<evidence type="ECO:0000313" key="9">
    <source>
        <dbReference type="Proteomes" id="UP000322699"/>
    </source>
</evidence>
<evidence type="ECO:0000256" key="2">
    <source>
        <dbReference type="ARBA" id="ARBA00006228"/>
    </source>
</evidence>
<evidence type="ECO:0000256" key="3">
    <source>
        <dbReference type="ARBA" id="ARBA00022475"/>
    </source>
</evidence>
<dbReference type="RefSeq" id="WP_068261111.1">
    <property type="nucleotide sequence ID" value="NZ_VRLW01000001.1"/>
</dbReference>
<name>A0A5B1CLP4_9BACT</name>
<keyword evidence="6 7" id="KW-0472">Membrane</keyword>
<evidence type="ECO:0000256" key="7">
    <source>
        <dbReference type="SAM" id="Phobius"/>
    </source>
</evidence>
<evidence type="ECO:0000256" key="4">
    <source>
        <dbReference type="ARBA" id="ARBA00022692"/>
    </source>
</evidence>
<dbReference type="OrthoDB" id="9800498at2"/>
<gene>
    <name evidence="8" type="primary">mrpE</name>
    <name evidence="8" type="ORF">LF1_45690</name>
</gene>
<organism evidence="8 9">
    <name type="scientific">Rubripirellula obstinata</name>
    <dbReference type="NCBI Taxonomy" id="406547"/>
    <lineage>
        <taxon>Bacteria</taxon>
        <taxon>Pseudomonadati</taxon>
        <taxon>Planctomycetota</taxon>
        <taxon>Planctomycetia</taxon>
        <taxon>Pirellulales</taxon>
        <taxon>Pirellulaceae</taxon>
        <taxon>Rubripirellula</taxon>
    </lineage>
</organism>
<dbReference type="Pfam" id="PF01899">
    <property type="entry name" value="MNHE"/>
    <property type="match status" value="1"/>
</dbReference>
<accession>A0A5B1CLP4</accession>
<dbReference type="PANTHER" id="PTHR34584:SF1">
    <property type="entry name" value="NA(+)_H(+) ANTIPORTER SUBUNIT E1"/>
    <property type="match status" value="1"/>
</dbReference>
<dbReference type="PANTHER" id="PTHR34584">
    <property type="entry name" value="NA(+)/H(+) ANTIPORTER SUBUNIT E1"/>
    <property type="match status" value="1"/>
</dbReference>
<evidence type="ECO:0000256" key="5">
    <source>
        <dbReference type="ARBA" id="ARBA00022989"/>
    </source>
</evidence>
<sequence length="160" mass="17634">MVRFLFNLLFLSGVWVLLTQANADSWLVGGPVVLVGTFASMRLAYGAAPRFRFLRILFFLGYFLHGSFLGGIDVIWRSLHPGLPIQPGLVNYPLQLPKGAARTLFMAVVSLLPGTVSTDINGDLLVTHVIDDREPVIQQLEKLERVVASMFAIPLRNASV</sequence>